<feature type="domain" description="VWFA" evidence="2">
    <location>
        <begin position="212"/>
        <end position="395"/>
    </location>
</feature>
<dbReference type="Proteomes" id="UP000094256">
    <property type="component" value="Chromosome"/>
</dbReference>
<dbReference type="SUPFAM" id="SSF53300">
    <property type="entry name" value="vWA-like"/>
    <property type="match status" value="1"/>
</dbReference>
<keyword evidence="1" id="KW-0778">Tellurium resistance</keyword>
<dbReference type="Gene3D" id="3.40.50.410">
    <property type="entry name" value="von Willebrand factor, type A domain"/>
    <property type="match status" value="1"/>
</dbReference>
<accession>A0A1B3ZCM0</accession>
<dbReference type="GO" id="GO:0046690">
    <property type="term" value="P:response to tellurium ion"/>
    <property type="evidence" value="ECO:0007669"/>
    <property type="project" value="UniProtKB-KW"/>
</dbReference>
<dbReference type="CDD" id="cd06974">
    <property type="entry name" value="TerD_like"/>
    <property type="match status" value="1"/>
</dbReference>
<dbReference type="InterPro" id="IPR019303">
    <property type="entry name" value="vWA_TerF_C"/>
</dbReference>
<dbReference type="PROSITE" id="PS50234">
    <property type="entry name" value="VWFA"/>
    <property type="match status" value="1"/>
</dbReference>
<dbReference type="STRING" id="1560345.AWL63_15565"/>
<dbReference type="InterPro" id="IPR002035">
    <property type="entry name" value="VWF_A"/>
</dbReference>
<dbReference type="KEGG" id="span:AWL63_15565"/>
<dbReference type="RefSeq" id="WP_069205707.1">
    <property type="nucleotide sequence ID" value="NZ_CP014168.1"/>
</dbReference>
<evidence type="ECO:0000313" key="3">
    <source>
        <dbReference type="EMBL" id="AOH85165.1"/>
    </source>
</evidence>
<keyword evidence="4" id="KW-1185">Reference proteome</keyword>
<dbReference type="InterPro" id="IPR003325">
    <property type="entry name" value="TerD"/>
</dbReference>
<protein>
    <recommendedName>
        <fullName evidence="2">VWFA domain-containing protein</fullName>
    </recommendedName>
</protein>
<reference evidence="3 4" key="1">
    <citation type="submission" date="2016-01" db="EMBL/GenBank/DDBJ databases">
        <title>Complete genome and mega plasmid sequence of Sphingomonas panacis DCY99 elicits systemic resistance in rice to Xanthomonas oryzae.</title>
        <authorList>
            <person name="Kim Y.J."/>
            <person name="Yang D.C."/>
            <person name="Sing P."/>
        </authorList>
    </citation>
    <scope>NUCLEOTIDE SEQUENCE [LARGE SCALE GENOMIC DNA]</scope>
    <source>
        <strain evidence="3 4">DCY99</strain>
    </source>
</reference>
<dbReference type="Gene3D" id="2.60.60.30">
    <property type="entry name" value="sav2460 like domains"/>
    <property type="match status" value="1"/>
</dbReference>
<dbReference type="PANTHER" id="PTHR32097:SF17">
    <property type="entry name" value="CAMP-BINDING PROTEIN 1-RELATED"/>
    <property type="match status" value="1"/>
</dbReference>
<evidence type="ECO:0000256" key="1">
    <source>
        <dbReference type="ARBA" id="ARBA00022686"/>
    </source>
</evidence>
<dbReference type="EMBL" id="CP014168">
    <property type="protein sequence ID" value="AOH85165.1"/>
    <property type="molecule type" value="Genomic_DNA"/>
</dbReference>
<dbReference type="PANTHER" id="PTHR32097">
    <property type="entry name" value="CAMP-BINDING PROTEIN 1-RELATED"/>
    <property type="match status" value="1"/>
</dbReference>
<sequence length="413" mass="44442">MQRVTKGANTIVPATIIQPSVLFAGGSADVSAYILDGTGKVRGDEDMIFFNQPATRDGSVSLSGANFTIDLSKIAADIERIAICAVPEQGTVADLKRIDLEAPGVVAFSQDTAGMSEAAVIIGEFYRRGGDWKFRAIAQGFNGGLAPLSRHFGIDVADEPAASAAPVPAPSKVDLRKQRIVSLEKRDPKLVSLAKAAAVSLEKKSLSGATAKVVLVLDISGSMYDRYQSGEVDRLVQRVLALGLNMDDDGSIEVYAFGTGAYRIGTADIDTYQDFVPNMLRTHDLEGSTHYGATIKMIRQDFASQPDFGRVPVYVMFVTDGDTMDRSLTEKQIREASSQGIFWQFMGIGGSGLRSSGFKFLEKLDDLKGRKVDNCDFFSVPSADSDTDTELYDKLMSEYPGWLKAAAAAGILP</sequence>
<dbReference type="Pfam" id="PF10138">
    <property type="entry name" value="vWA-TerF-like"/>
    <property type="match status" value="1"/>
</dbReference>
<gene>
    <name evidence="3" type="ORF">AWL63_15565</name>
</gene>
<dbReference type="InterPro" id="IPR051324">
    <property type="entry name" value="Stress/Tellurium_Resist"/>
</dbReference>
<evidence type="ECO:0000313" key="4">
    <source>
        <dbReference type="Proteomes" id="UP000094256"/>
    </source>
</evidence>
<dbReference type="OrthoDB" id="5756874at2"/>
<name>A0A1B3ZCM0_9SPHN</name>
<dbReference type="Pfam" id="PF02342">
    <property type="entry name" value="TerD"/>
    <property type="match status" value="1"/>
</dbReference>
<proteinExistence type="predicted"/>
<organism evidence="3 4">
    <name type="scientific">Sphingomonas panacis</name>
    <dbReference type="NCBI Taxonomy" id="1560345"/>
    <lineage>
        <taxon>Bacteria</taxon>
        <taxon>Pseudomonadati</taxon>
        <taxon>Pseudomonadota</taxon>
        <taxon>Alphaproteobacteria</taxon>
        <taxon>Sphingomonadales</taxon>
        <taxon>Sphingomonadaceae</taxon>
        <taxon>Sphingomonas</taxon>
    </lineage>
</organism>
<dbReference type="CDD" id="cd00198">
    <property type="entry name" value="vWFA"/>
    <property type="match status" value="1"/>
</dbReference>
<dbReference type="InterPro" id="IPR036465">
    <property type="entry name" value="vWFA_dom_sf"/>
</dbReference>
<dbReference type="SMART" id="SM00327">
    <property type="entry name" value="VWA"/>
    <property type="match status" value="1"/>
</dbReference>
<evidence type="ECO:0000259" key="2">
    <source>
        <dbReference type="PROSITE" id="PS50234"/>
    </source>
</evidence>
<dbReference type="AlphaFoldDB" id="A0A1B3ZCM0"/>